<dbReference type="InterPro" id="IPR011583">
    <property type="entry name" value="Chitinase_II/V-like_cat"/>
</dbReference>
<evidence type="ECO:0000259" key="3">
    <source>
        <dbReference type="PROSITE" id="PS51910"/>
    </source>
</evidence>
<dbReference type="HOGENOM" id="CLU_357538_0_0_1"/>
<dbReference type="InParanoid" id="H0EHY9"/>
<dbReference type="PROSITE" id="PS51910">
    <property type="entry name" value="GH18_2"/>
    <property type="match status" value="1"/>
</dbReference>
<dbReference type="GO" id="GO:0008061">
    <property type="term" value="F:chitin binding"/>
    <property type="evidence" value="ECO:0007669"/>
    <property type="project" value="InterPro"/>
</dbReference>
<dbReference type="PANTHER" id="PTHR11177:SF402">
    <property type="entry name" value="CHITINASE"/>
    <property type="match status" value="1"/>
</dbReference>
<dbReference type="EMBL" id="AGUE01000044">
    <property type="protein sequence ID" value="EHL01782.1"/>
    <property type="molecule type" value="Genomic_DNA"/>
</dbReference>
<dbReference type="InterPro" id="IPR050314">
    <property type="entry name" value="Glycosyl_Hydrlase_18"/>
</dbReference>
<dbReference type="AlphaFoldDB" id="H0EHY9"/>
<organism evidence="4 5">
    <name type="scientific">Glarea lozoyensis (strain ATCC 74030 / MF5533)</name>
    <dbReference type="NCBI Taxonomy" id="1104152"/>
    <lineage>
        <taxon>Eukaryota</taxon>
        <taxon>Fungi</taxon>
        <taxon>Dikarya</taxon>
        <taxon>Ascomycota</taxon>
        <taxon>Pezizomycotina</taxon>
        <taxon>Leotiomycetes</taxon>
        <taxon>Helotiales</taxon>
        <taxon>Helotiaceae</taxon>
        <taxon>Glarea</taxon>
    </lineage>
</organism>
<dbReference type="GO" id="GO:0008843">
    <property type="term" value="F:endochitinase activity"/>
    <property type="evidence" value="ECO:0007669"/>
    <property type="project" value="UniProtKB-EC"/>
</dbReference>
<comment type="caution">
    <text evidence="4">The sequence shown here is derived from an EMBL/GenBank/DDBJ whole genome shotgun (WGS) entry which is preliminary data.</text>
</comment>
<dbReference type="SUPFAM" id="SSF51445">
    <property type="entry name" value="(Trans)glycosidases"/>
    <property type="match status" value="1"/>
</dbReference>
<dbReference type="Pfam" id="PF00704">
    <property type="entry name" value="Glyco_hydro_18"/>
    <property type="match status" value="1"/>
</dbReference>
<dbReference type="EC" id="3.2.1.14" evidence="1"/>
<dbReference type="Proteomes" id="UP000005446">
    <property type="component" value="Unassembled WGS sequence"/>
</dbReference>
<evidence type="ECO:0000313" key="5">
    <source>
        <dbReference type="Proteomes" id="UP000005446"/>
    </source>
</evidence>
<reference evidence="4 5" key="1">
    <citation type="journal article" date="2012" name="Eukaryot. Cell">
        <title>Genome sequence of the fungus Glarea lozoyensis: the first genome sequence of a species from the Helotiaceae family.</title>
        <authorList>
            <person name="Youssar L."/>
            <person name="Gruening B.A."/>
            <person name="Erxleben A."/>
            <person name="Guenther S."/>
            <person name="Huettel W."/>
        </authorList>
    </citation>
    <scope>NUCLEOTIDE SEQUENCE [LARGE SCALE GENOMIC DNA]</scope>
    <source>
        <strain evidence="5">ATCC 74030 / MF5533</strain>
    </source>
</reference>
<evidence type="ECO:0000256" key="1">
    <source>
        <dbReference type="ARBA" id="ARBA00012729"/>
    </source>
</evidence>
<dbReference type="OrthoDB" id="73875at2759"/>
<gene>
    <name evidence="4" type="ORF">M7I_2132</name>
</gene>
<name>H0EHY9_GLAL7</name>
<sequence>MANADLDQITAETGKATTKVTTNENGPVVGRVSRLKSLYPGLKVVIALGGWVFNDRPTQTRFSDMASSESNRQAFITSLVAYMRKYALNGVDIGKATQMQISELFNPEILTNADWEYPVADDRGGIPQDFDNFVTLVSEIRAKFDSIDPGWELTMTLPASYWYLRGFNVKGLVKYVNWFNVMTYDIHGLWDQKNVWTGPFLKGHTNITEIEDGLDLLWRNGITPDKVVMGYGFYGRILSYNGISQRLLVKIATSLRPAPKGVGLRAVKLPRNCDWEGIPQKDIMGCKRGCGPSQFELTNDAYIDKFGLKECGVGSKSILQKCHWTSCLFSSGTSNCAVNEVSVATRYDADDGTNCKSQTGLGNGGTQGPMTAQYFRSYCCPKDDPLEDCQWSNDLSRAPKEHTLRRCALKTCDSGELEITEALKPSTLYELQKEQGAEVCDFYNGLPGFAPEYPLCCSPPSKFDRDWPVNPAYLWNGAHVGEKDDVSWVFADNFGNNNKDTSPTNLEENPGEDPYGFVMLDGPPGSIAKQFDAQFTVITRDEPLIIKPRSLVTTNKTVLDATFDHLEETVQVYCNHHQDSKHCNEVFYKGAKDTIIKLPDHVGEGPYARIVSMEPMLEPTQLPPWAIRKRTEQNLHGNGIYKLVFDYDFHAIKREEGEEVFMRVDYTNLQKYWGEITDEDPKNWRKKRSEQTNFQSWKARVDKAKNAPNATLQDDWKFSTRGKADFSPEGPISPAPRKDNCTDQASDIELTRPGGLVRRGYGPFLNWFRKLTTITKEEAGVLPM</sequence>
<dbReference type="InterPro" id="IPR001223">
    <property type="entry name" value="Glyco_hydro18_cat"/>
</dbReference>
<proteinExistence type="predicted"/>
<dbReference type="Gene3D" id="3.20.20.80">
    <property type="entry name" value="Glycosidases"/>
    <property type="match status" value="1"/>
</dbReference>
<dbReference type="GO" id="GO:0005975">
    <property type="term" value="P:carbohydrate metabolic process"/>
    <property type="evidence" value="ECO:0007669"/>
    <property type="project" value="InterPro"/>
</dbReference>
<dbReference type="InterPro" id="IPR017853">
    <property type="entry name" value="GH"/>
</dbReference>
<protein>
    <recommendedName>
        <fullName evidence="1">chitinase</fullName>
        <ecNumber evidence="1">3.2.1.14</ecNumber>
    </recommendedName>
</protein>
<evidence type="ECO:0000313" key="4">
    <source>
        <dbReference type="EMBL" id="EHL01782.1"/>
    </source>
</evidence>
<feature type="region of interest" description="Disordered" evidence="2">
    <location>
        <begin position="723"/>
        <end position="744"/>
    </location>
</feature>
<evidence type="ECO:0000256" key="2">
    <source>
        <dbReference type="SAM" id="MobiDB-lite"/>
    </source>
</evidence>
<feature type="domain" description="GH18" evidence="3">
    <location>
        <begin position="1"/>
        <end position="293"/>
    </location>
</feature>
<dbReference type="PANTHER" id="PTHR11177">
    <property type="entry name" value="CHITINASE"/>
    <property type="match status" value="1"/>
</dbReference>
<accession>H0EHY9</accession>
<keyword evidence="5" id="KW-1185">Reference proteome</keyword>
<dbReference type="SMART" id="SM00636">
    <property type="entry name" value="Glyco_18"/>
    <property type="match status" value="1"/>
</dbReference>